<keyword evidence="5 8" id="KW-0547">Nucleotide-binding</keyword>
<keyword evidence="10" id="KW-0315">Glutamine amidotransferase</keyword>
<dbReference type="HAMAP" id="MF_02090">
    <property type="entry name" value="NadE_glutamine_dep"/>
    <property type="match status" value="1"/>
</dbReference>
<keyword evidence="7 8" id="KW-0520">NAD</keyword>
<reference evidence="10" key="1">
    <citation type="submission" date="2020-02" db="EMBL/GenBank/DDBJ databases">
        <authorList>
            <person name="Meier V. D."/>
        </authorList>
    </citation>
    <scope>NUCLEOTIDE SEQUENCE</scope>
    <source>
        <strain evidence="10">AVDCRST_MAG17</strain>
    </source>
</reference>
<evidence type="ECO:0000313" key="10">
    <source>
        <dbReference type="EMBL" id="CAA9489282.1"/>
    </source>
</evidence>
<dbReference type="InterPro" id="IPR036526">
    <property type="entry name" value="C-N_Hydrolase_sf"/>
</dbReference>
<name>A0A6J4SBB6_9ACTN</name>
<evidence type="ECO:0000256" key="6">
    <source>
        <dbReference type="ARBA" id="ARBA00022840"/>
    </source>
</evidence>
<dbReference type="UniPathway" id="UPA00253">
    <property type="reaction ID" value="UER00334"/>
</dbReference>
<dbReference type="GO" id="GO:0005737">
    <property type="term" value="C:cytoplasm"/>
    <property type="evidence" value="ECO:0007669"/>
    <property type="project" value="InterPro"/>
</dbReference>
<feature type="domain" description="CN hydrolase" evidence="9">
    <location>
        <begin position="1"/>
        <end position="238"/>
    </location>
</feature>
<evidence type="ECO:0000256" key="1">
    <source>
        <dbReference type="ARBA" id="ARBA00005188"/>
    </source>
</evidence>
<dbReference type="GO" id="GO:0004359">
    <property type="term" value="F:glutaminase activity"/>
    <property type="evidence" value="ECO:0007669"/>
    <property type="project" value="InterPro"/>
</dbReference>
<dbReference type="Pfam" id="PF02540">
    <property type="entry name" value="NAD_synthase"/>
    <property type="match status" value="1"/>
</dbReference>
<dbReference type="CDD" id="cd07570">
    <property type="entry name" value="GAT_Gln-NAD-synth"/>
    <property type="match status" value="1"/>
</dbReference>
<evidence type="ECO:0000256" key="5">
    <source>
        <dbReference type="ARBA" id="ARBA00022741"/>
    </source>
</evidence>
<dbReference type="Gene3D" id="3.40.50.620">
    <property type="entry name" value="HUPs"/>
    <property type="match status" value="1"/>
</dbReference>
<organism evidence="10">
    <name type="scientific">uncultured Solirubrobacterales bacterium</name>
    <dbReference type="NCBI Taxonomy" id="768556"/>
    <lineage>
        <taxon>Bacteria</taxon>
        <taxon>Bacillati</taxon>
        <taxon>Actinomycetota</taxon>
        <taxon>Thermoleophilia</taxon>
        <taxon>Solirubrobacterales</taxon>
        <taxon>environmental samples</taxon>
    </lineage>
</organism>
<dbReference type="GO" id="GO:0005524">
    <property type="term" value="F:ATP binding"/>
    <property type="evidence" value="ECO:0007669"/>
    <property type="project" value="UniProtKB-KW"/>
</dbReference>
<evidence type="ECO:0000256" key="4">
    <source>
        <dbReference type="ARBA" id="ARBA00022598"/>
    </source>
</evidence>
<dbReference type="GO" id="GO:0003952">
    <property type="term" value="F:NAD+ synthase (glutamine-hydrolyzing) activity"/>
    <property type="evidence" value="ECO:0007669"/>
    <property type="project" value="UniProtKB-EC"/>
</dbReference>
<dbReference type="EC" id="6.3.5.1" evidence="3"/>
<comment type="similarity">
    <text evidence="2">In the C-terminal section; belongs to the NAD synthetase family.</text>
</comment>
<gene>
    <name evidence="10" type="ORF">AVDCRST_MAG17-676</name>
</gene>
<dbReference type="PIRSF" id="PIRSF006630">
    <property type="entry name" value="NADS_GAT"/>
    <property type="match status" value="1"/>
</dbReference>
<dbReference type="InterPro" id="IPR014729">
    <property type="entry name" value="Rossmann-like_a/b/a_fold"/>
</dbReference>
<evidence type="ECO:0000256" key="2">
    <source>
        <dbReference type="ARBA" id="ARBA00007145"/>
    </source>
</evidence>
<dbReference type="SUPFAM" id="SSF56317">
    <property type="entry name" value="Carbon-nitrogen hydrolase"/>
    <property type="match status" value="1"/>
</dbReference>
<dbReference type="NCBIfam" id="NF010588">
    <property type="entry name" value="PRK13981.1"/>
    <property type="match status" value="1"/>
</dbReference>
<proteinExistence type="inferred from homology"/>
<evidence type="ECO:0000256" key="7">
    <source>
        <dbReference type="ARBA" id="ARBA00023027"/>
    </source>
</evidence>
<dbReference type="AlphaFoldDB" id="A0A6J4SBB6"/>
<dbReference type="InterPro" id="IPR014445">
    <property type="entry name" value="Gln-dep_NAD_synthase"/>
</dbReference>
<evidence type="ECO:0000256" key="3">
    <source>
        <dbReference type="ARBA" id="ARBA00012743"/>
    </source>
</evidence>
<dbReference type="Pfam" id="PF00795">
    <property type="entry name" value="CN_hydrolase"/>
    <property type="match status" value="1"/>
</dbReference>
<dbReference type="NCBIfam" id="TIGR00552">
    <property type="entry name" value="nadE"/>
    <property type="match status" value="1"/>
</dbReference>
<evidence type="ECO:0000256" key="8">
    <source>
        <dbReference type="RuleBase" id="RU003811"/>
    </source>
</evidence>
<dbReference type="PANTHER" id="PTHR23090">
    <property type="entry name" value="NH 3 /GLUTAMINE-DEPENDENT NAD + SYNTHETASE"/>
    <property type="match status" value="1"/>
</dbReference>
<dbReference type="PROSITE" id="PS50263">
    <property type="entry name" value="CN_HYDROLASE"/>
    <property type="match status" value="1"/>
</dbReference>
<keyword evidence="6 8" id="KW-0067">ATP-binding</keyword>
<dbReference type="InterPro" id="IPR022310">
    <property type="entry name" value="NAD/GMP_synthase"/>
</dbReference>
<dbReference type="PANTHER" id="PTHR23090:SF9">
    <property type="entry name" value="GLUTAMINE-DEPENDENT NAD(+) SYNTHETASE"/>
    <property type="match status" value="1"/>
</dbReference>
<dbReference type="GO" id="GO:0009435">
    <property type="term" value="P:NAD+ biosynthetic process"/>
    <property type="evidence" value="ECO:0007669"/>
    <property type="project" value="UniProtKB-UniPathway"/>
</dbReference>
<keyword evidence="10" id="KW-0808">Transferase</keyword>
<dbReference type="InterPro" id="IPR003694">
    <property type="entry name" value="NAD_synthase"/>
</dbReference>
<protein>
    <recommendedName>
        <fullName evidence="3">NAD(+) synthase (glutamine-hydrolyzing)</fullName>
        <ecNumber evidence="3">6.3.5.1</ecNumber>
    </recommendedName>
</protein>
<keyword evidence="4 8" id="KW-0436">Ligase</keyword>
<dbReference type="Gene3D" id="3.60.110.10">
    <property type="entry name" value="Carbon-nitrogen hydrolase"/>
    <property type="match status" value="1"/>
</dbReference>
<accession>A0A6J4SBB6</accession>
<comment type="pathway">
    <text evidence="1">Cofactor biosynthesis; NAD(+) biosynthesis; NAD(+) from deamido-NAD(+) (L-Gln route): step 1/1.</text>
</comment>
<sequence length="576" mass="61347">DIEGNCRRIRAAMEWAEGEGADVLVLPELALTGYPLEDLALRPEFVEAAHLALGELARHSGRTTTVVGTVDAVRPRRARDSRPRGVAIAAALLCDGEVRGTYQKVLLPNYEVFDEARNFAAGRRPGALWRIGGAVAGVCICEDLWSGDGPPEAQAAGGAQVLLVPNASPFHRGKPEGRRALAASVARRNGVPVIYVNCTGGQDEFVFDGGSIVIDADGETIFRASQFEPERFCLDVELAHARPLRSRPGVVHARVAAARAPEPPPPSPTQADELTQIWSALVVGTGDFARRNGAHAVVLGLSGGIDSAVTAAVAADALGPQNVLGVSMPAPDSPAVEARNARRVAADLGIEFELVEIAAVMEALGGSLDSILEQPPTERTFDELRARARGALLLAIADERGRLLLATGNKSELSVGSAVLYGDMAGGFAPIRDCPKTLLYPLARHRNLAGPAIPDAVLERPPSALRQEWLGLPPYEVLDPIVERYVERGEGPETIVAAGFDRATVRGVLQLVDDAEFERRQAPPGVKITARAYGKDRRMPIANAWRPFVAEETELAALEDPKEDERIVPVLAPAPS</sequence>
<feature type="non-terminal residue" evidence="10">
    <location>
        <position position="1"/>
    </location>
</feature>
<dbReference type="SUPFAM" id="SSF52402">
    <property type="entry name" value="Adenine nucleotide alpha hydrolases-like"/>
    <property type="match status" value="1"/>
</dbReference>
<dbReference type="EMBL" id="CADCVV010000050">
    <property type="protein sequence ID" value="CAA9489282.1"/>
    <property type="molecule type" value="Genomic_DNA"/>
</dbReference>
<dbReference type="InterPro" id="IPR003010">
    <property type="entry name" value="C-N_Hydrolase"/>
</dbReference>
<evidence type="ECO:0000259" key="9">
    <source>
        <dbReference type="PROSITE" id="PS50263"/>
    </source>
</evidence>
<comment type="similarity">
    <text evidence="8">Belongs to the NAD synthetase family.</text>
</comment>
<dbReference type="CDD" id="cd00553">
    <property type="entry name" value="NAD_synthase"/>
    <property type="match status" value="1"/>
</dbReference>
<dbReference type="GO" id="GO:0016740">
    <property type="term" value="F:transferase activity"/>
    <property type="evidence" value="ECO:0007669"/>
    <property type="project" value="UniProtKB-KW"/>
</dbReference>